<evidence type="ECO:0000256" key="7">
    <source>
        <dbReference type="ARBA" id="ARBA00022454"/>
    </source>
</evidence>
<keyword evidence="10 20" id="KW-0547">Nucleotide-binding</keyword>
<dbReference type="InterPro" id="IPR018936">
    <property type="entry name" value="PI3/4_kinase_CS"/>
</dbReference>
<dbReference type="InterPro" id="IPR036940">
    <property type="entry name" value="PI3/4_kinase_cat_sf"/>
</dbReference>
<dbReference type="Gene3D" id="1.10.1070.11">
    <property type="entry name" value="Phosphatidylinositol 3-/4-kinase, catalytic domain"/>
    <property type="match status" value="1"/>
</dbReference>
<keyword evidence="8 20" id="KW-0723">Serine/threonine-protein kinase</keyword>
<reference evidence="26 28" key="1">
    <citation type="journal article" date="2020" name="Stud. Mycol.">
        <title>101 Dothideomycetes genomes: a test case for predicting lifestyles and emergence of pathogens.</title>
        <authorList>
            <person name="Haridas S."/>
            <person name="Albert R."/>
            <person name="Binder M."/>
            <person name="Bloem J."/>
            <person name="Labutti K."/>
            <person name="Salamov A."/>
            <person name="Andreopoulos B."/>
            <person name="Baker S."/>
            <person name="Barry K."/>
            <person name="Bills G."/>
            <person name="Bluhm B."/>
            <person name="Cannon C."/>
            <person name="Castanera R."/>
            <person name="Culley D."/>
            <person name="Daum C."/>
            <person name="Ezra D."/>
            <person name="Gonzalez J."/>
            <person name="Henrissat B."/>
            <person name="Kuo A."/>
            <person name="Liang C."/>
            <person name="Lipzen A."/>
            <person name="Lutzoni F."/>
            <person name="Magnuson J."/>
            <person name="Mondo S."/>
            <person name="Nolan M."/>
            <person name="Ohm R."/>
            <person name="Pangilinan J."/>
            <person name="Park H.-J."/>
            <person name="Ramirez L."/>
            <person name="Alfaro M."/>
            <person name="Sun H."/>
            <person name="Tritt A."/>
            <person name="Yoshinaga Y."/>
            <person name="Zwiers L.-H."/>
            <person name="Turgeon B."/>
            <person name="Goodwin S."/>
            <person name="Spatafora J."/>
            <person name="Crous P."/>
            <person name="Grigoriev I."/>
        </authorList>
    </citation>
    <scope>NUCLEOTIDE SEQUENCE</scope>
    <source>
        <strain evidence="26 28">CBS 304.34</strain>
    </source>
</reference>
<reference evidence="28" key="2">
    <citation type="submission" date="2020-04" db="EMBL/GenBank/DDBJ databases">
        <authorList>
            <consortium name="NCBI Genome Project"/>
        </authorList>
    </citation>
    <scope>NUCLEOTIDE SEQUENCE</scope>
    <source>
        <strain evidence="28">CBS 304.34</strain>
    </source>
</reference>
<evidence type="ECO:0000256" key="18">
    <source>
        <dbReference type="ARBA" id="ARBA00047899"/>
    </source>
</evidence>
<dbReference type="GO" id="GO:0005524">
    <property type="term" value="F:ATP binding"/>
    <property type="evidence" value="ECO:0007669"/>
    <property type="project" value="UniProtKB-KW"/>
</dbReference>
<evidence type="ECO:0000259" key="25">
    <source>
        <dbReference type="PROSITE" id="PS51190"/>
    </source>
</evidence>
<keyword evidence="13 20" id="KW-0067">ATP-binding</keyword>
<dbReference type="InterPro" id="IPR003152">
    <property type="entry name" value="FATC_dom"/>
</dbReference>
<dbReference type="Gene3D" id="3.30.1010.10">
    <property type="entry name" value="Phosphatidylinositol 3-kinase Catalytic Subunit, Chain A, domain 4"/>
    <property type="match status" value="1"/>
</dbReference>
<dbReference type="PANTHER" id="PTHR37079">
    <property type="entry name" value="SERINE/THREONINE-PROTEIN KINASE ATM"/>
    <property type="match status" value="1"/>
</dbReference>
<dbReference type="SUPFAM" id="SSF56112">
    <property type="entry name" value="Protein kinase-like (PK-like)"/>
    <property type="match status" value="1"/>
</dbReference>
<evidence type="ECO:0000256" key="10">
    <source>
        <dbReference type="ARBA" id="ARBA00022741"/>
    </source>
</evidence>
<dbReference type="PROSITE" id="PS51189">
    <property type="entry name" value="FAT"/>
    <property type="match status" value="1"/>
</dbReference>
<dbReference type="Proteomes" id="UP000504636">
    <property type="component" value="Unplaced"/>
</dbReference>
<sequence length="2943" mass="330568">MQTSMAEVDHPLGPKGLFATAVVDVNKAVEKLTRDNYSRLRSELSALELKEFGDLLDDIASRVVDDRPLFLRGKSSTTAAKSRLRLRSKALRLVVSHSLSRISGTRVSDLITHIDQTVRSGSEGFIAPLLPEYPQILRVLVASSTIVERLSEQDRNTALDLCTDLLPLIVERQTGGSAHSNGQSIRSASESLYKSSSVATPKVLDEESKLDFKESANAFLWALAHIVGASNAPVFDKDRSEHILSAAIKCLETRNVDTKCGFQLINSLLKLSTLDSGEFTKSAVRRLMPLLKSFWSLKEIREELLIMLIYTDAYISAMIRSDDDESFKLDLTSLLETMQADYKKFKLAHEVLCFRHAGRPVGARFPIGTLAYSLHSEHEFLKSDACTSWMHAFYISHFASMLDSQQNRNAIKREHDNDIVAKRSRVEHRLHEYLREASDRRLQTATKTEDTRAAALQVISFMVQEGPLDDEDLLQVLETLNPLITHDTPGVSAWALIGLTATAFQTSSKSSKFTAQWESIWQTAARTITSDSSSRAACHLMNVVLRLGLVSYESISEVVERVLSSVELNGPSLLTESSSSLWTALLRGRTEGNPTLFNETSERILQWLYSKWTPNLFSERSYAEPNSLYCNSRDVLRLIAACLDRPSLPASGSSFAVLKPIGTAWLHAQSCRELTNYLLLFDESLPFQTSLDVESFTSDVNTSQPTNHLLMTEARVFDFLVSELEKTQQKWKPWTIESPQSITQNMLRIVATLGFVCSALCYAGSPSQIRRIQKLETVLEALFRSFSSLFSRRLDDKYKLDTVLHVFAQSAPDISQIKSLDPKYFRESGICAFAIHMSKALETQRVLMESFYTEDIDFMDIDDGPDSQMTDETLPRDRRVSRYDLAASTSLESLRSSCSAYLSLIACVVKSPVDKEAYNIVPSGFVSHLTSISAAELLHCRQFVSALISGPGRLQKATCQSLLDHIGDEVMRQNEYQTSEVAEGMLLELLIGTEALWTDGGSKDPETQVLYATGQDFYEWFLGGYEAYGWAKSTNLQIGVSNLCLCLSRSQPEFAQSLSLPSVRTSLFTLLAYSDIPVQYHIAQCLPDMFNNFVLATHDSVFADIHESLPNRDRPEDIAIRLLVLSRLGSSWHTLLRRCVYLIFETAGFFDCAMAHATHCISNVSESIKLGSSQELFRIFAPQIIYSWLKTGKKFADIPFLAFDYSTLLDLIEDVEDEAFGQAMMFAKEDELEYLAKLSKQPVQEGLKRNFAKAAAYSISWDTCSRNGKNKTPSNDARLKTLLEPEQYSQLFHWHFPRILGIVIYSMDNEDLLEKRLAKRPPYVNTSNALKEIKTTSHSSQDLPEGIAPSFTAKYLSDQIERLCRRTSMDPVSFWTAEIFVFVMRMLLDRIHPALGSLHACSIIRKIRVLVGLAGPIALDGYPLQMTLQSLRPFLTDSQCAEDTLGVMQYLFEHGRPFLSSQLSFITGIGLSILTSIRVFLGSTQESTTQESQYQATMDRAKSFHSWFTAYLESYSASTQGSKSLLKAFKSIIRAASQTRIEGNAIAGTAESRLLRELLDDERSERSLLSAPSREIAFNLLCQNFQPPKSMQDDIMGTDEKAARFAPQVWQSCQRAGVGEGYLIWAARVLGRAFGAHGELERGLRVASIERNGSYTLRKYRFRSSRAAIFHSLAELLWSDDRKEMGLAERTIRLTLTKAKTAEQQAELDQILPQTLSEYISTALTLPLLYTYPIRQNDPLSTVKIMARPTPEKTVSLWIRDLTVNLCEIASQDSLLSSLSDILQGIEGYPEKLFPFILHLVLHQEFDGQRSVRDAISRACLSWFEGRSQATVPYIKILIRGILYLRTQPVPHEVTREDRDRWLDINYLKAAEAATACGMYKSALLFAETHSAPPVRSSRRSSTVPQSSIPTELQFAIYRNLDEPDSFYGVEREPSLPSILDRLDYENNGIKSLLFRGALMDSQMRQMTSVDPADSRGMIKSFITLNLNSVTHHLLSNETFHNTGPEVVNSTLHTARKLEQWDIRAPQTNHSEASTIFKAFQGLHYSSDSASARAAIDGQLLVTIGNLVGRENSSSAIKASLRTLAVLTEVDDVVTASDPDQLADAWTQMQSRLGWMQNGQFDDVRLIMSCRETLFSVLSSNAQLQSSLRVTPRDIRHREIAALLSSSEISRKHGAWQESLASATYLSSIVRQCTSVGLNIEALAENEVANVLWEQGETETSIRIRQKLLSRDDLSAQSDTLSVSILLVKLGHHMAEARLEKPEVIIKNYLKRATAELKGEHHGLEPGQVFHEFASFCDKQLHDPDSIEDLTHIKAAMERKGEEVEEYENLARSSRNSKDREGYRKEAARSKKWQELDSTEYEKLRANREDSLRQCLENYLLALQACDNYDHDVLRVFSLWLEYAEIPLANEAVGRQLPNVPSGKFAVLMNQLSSRLQAENTEFQALLAGLVFRLCTDHPYHGMHQIYAGAMPSPNKDDATKSRVAAAKSISVMLKKDSKASVHWSPLEESNNLYHELAMAKAEADKRVGGEQYLEKHPQGKKLMQRIPGLKVPPATISLDIRPNCDYSDVPKIVKFRNQISIANGLSAPKIVTAFASDGKPYKQLFKSGNDDLRQDAIMEQVFEQTSGALKNHPATRTRNLHIRTYKVVPLSSQSGLMEFVPNTMALHTYLIPAHEKYYPKDLKNDQCRRAIADVSTESNAVRVKKYREVTQRFNPVMRYFFLERFEDPDEWFEKRLAYTRSTAAISILGHVLGLGDRHCHNILLDEQSGEVVHIDLGIAFEAGRVLPVPEVVPFRLTRDLIDGMGYTKTEGVFRRCCEFTLDALREEREGIMTLLNVLRYDPLVNWSLSVSKAKRLQDEQGEGRDAMRESRASTLAPGGDELVVDQSSKKEDDTGEAGRALSVVEKKLSKTLSTAATVNELIQQATDERNLAVLFCGWSAYV</sequence>
<keyword evidence="9 20" id="KW-0808">Transferase</keyword>
<dbReference type="EMBL" id="MU003702">
    <property type="protein sequence ID" value="KAF2808962.1"/>
    <property type="molecule type" value="Genomic_DNA"/>
</dbReference>
<proteinExistence type="inferred from homology"/>
<comment type="function">
    <text evidence="17 20">Serine/threonine protein kinase which activates checkpoint signaling upon genotoxic stresses such as ionizing radiation (IR), ultraviolet light (UV), or DNA replication stalling, thereby acting as a DNA damage sensor. Recognizes the substrate consensus sequence [ST]-Q. Phosphorylates histone H2A to form H2AS128ph (gamma-H2A) at sites of DNA damage, involved in the regulation of DNA damage response mechanism. Required for the control of telomere length and genome stability.</text>
</comment>
<comment type="catalytic activity">
    <reaction evidence="18 20">
        <text>L-threonyl-[protein] + ATP = O-phospho-L-threonyl-[protein] + ADP + H(+)</text>
        <dbReference type="Rhea" id="RHEA:46608"/>
        <dbReference type="Rhea" id="RHEA-COMP:11060"/>
        <dbReference type="Rhea" id="RHEA-COMP:11605"/>
        <dbReference type="ChEBI" id="CHEBI:15378"/>
        <dbReference type="ChEBI" id="CHEBI:30013"/>
        <dbReference type="ChEBI" id="CHEBI:30616"/>
        <dbReference type="ChEBI" id="CHEBI:61977"/>
        <dbReference type="ChEBI" id="CHEBI:456216"/>
        <dbReference type="EC" id="2.7.11.1"/>
    </reaction>
</comment>
<dbReference type="InterPro" id="IPR016024">
    <property type="entry name" value="ARM-type_fold"/>
</dbReference>
<dbReference type="PROSITE" id="PS00916">
    <property type="entry name" value="PI3_4_KINASE_2"/>
    <property type="match status" value="1"/>
</dbReference>
<keyword evidence="27" id="KW-1185">Reference proteome</keyword>
<evidence type="ECO:0000313" key="26">
    <source>
        <dbReference type="EMBL" id="KAF2808962.1"/>
    </source>
</evidence>
<dbReference type="GO" id="GO:0006325">
    <property type="term" value="P:chromatin organization"/>
    <property type="evidence" value="ECO:0007669"/>
    <property type="project" value="UniProtKB-KW"/>
</dbReference>
<evidence type="ECO:0000256" key="4">
    <source>
        <dbReference type="ARBA" id="ARBA00011370"/>
    </source>
</evidence>
<dbReference type="PROSITE" id="PS50290">
    <property type="entry name" value="PI3_4_KINASE_3"/>
    <property type="match status" value="1"/>
</dbReference>
<dbReference type="FunFam" id="3.30.1010.10:FF:000019">
    <property type="entry name" value="Serine/threonine-protein kinase Tel1"/>
    <property type="match status" value="1"/>
</dbReference>
<dbReference type="GO" id="GO:0035556">
    <property type="term" value="P:intracellular signal transduction"/>
    <property type="evidence" value="ECO:0007669"/>
    <property type="project" value="UniProtKB-ARBA"/>
</dbReference>
<dbReference type="SMART" id="SM00146">
    <property type="entry name" value="PI3Kc"/>
    <property type="match status" value="1"/>
</dbReference>
<dbReference type="Pfam" id="PF11640">
    <property type="entry name" value="TAN"/>
    <property type="match status" value="1"/>
</dbReference>
<dbReference type="EC" id="2.7.11.1" evidence="5 20"/>
<dbReference type="CDD" id="cd05171">
    <property type="entry name" value="PIKKc_ATM"/>
    <property type="match status" value="1"/>
</dbReference>
<feature type="domain" description="FAT" evidence="24">
    <location>
        <begin position="1869"/>
        <end position="2472"/>
    </location>
</feature>
<dbReference type="OrthoDB" id="381190at2759"/>
<dbReference type="GeneID" id="54467395"/>
<keyword evidence="15 20" id="KW-0779">Telomere</keyword>
<evidence type="ECO:0000256" key="13">
    <source>
        <dbReference type="ARBA" id="ARBA00022840"/>
    </source>
</evidence>
<evidence type="ECO:0000259" key="24">
    <source>
        <dbReference type="PROSITE" id="PS51189"/>
    </source>
</evidence>
<evidence type="ECO:0000256" key="19">
    <source>
        <dbReference type="ARBA" id="ARBA00048679"/>
    </source>
</evidence>
<evidence type="ECO:0000313" key="28">
    <source>
        <dbReference type="RefSeq" id="XP_033575926.1"/>
    </source>
</evidence>
<feature type="domain" description="FATC" evidence="25">
    <location>
        <begin position="2911"/>
        <end position="2943"/>
    </location>
</feature>
<feature type="region of interest" description="Disordered" evidence="22">
    <location>
        <begin position="2858"/>
        <end position="2898"/>
    </location>
</feature>
<keyword evidence="21" id="KW-0175">Coiled coil</keyword>
<comment type="subunit">
    <text evidence="4">Associates with DNA double-strand breaks.</text>
</comment>
<evidence type="ECO:0000256" key="1">
    <source>
        <dbReference type="ARBA" id="ARBA00004123"/>
    </source>
</evidence>
<protein>
    <recommendedName>
        <fullName evidence="6 20">Serine/threonine-protein kinase Tel1</fullName>
        <ecNumber evidence="5 20">2.7.11.1</ecNumber>
    </recommendedName>
</protein>
<evidence type="ECO:0000256" key="11">
    <source>
        <dbReference type="ARBA" id="ARBA00022763"/>
    </source>
</evidence>
<evidence type="ECO:0000256" key="17">
    <source>
        <dbReference type="ARBA" id="ARBA00025079"/>
    </source>
</evidence>
<name>A0A6A6YJD7_9PEZI</name>
<reference evidence="28" key="3">
    <citation type="submission" date="2025-04" db="UniProtKB">
        <authorList>
            <consortium name="RefSeq"/>
        </authorList>
    </citation>
    <scope>IDENTIFICATION</scope>
    <source>
        <strain evidence="28">CBS 304.34</strain>
    </source>
</reference>
<dbReference type="GO" id="GO:0005634">
    <property type="term" value="C:nucleus"/>
    <property type="evidence" value="ECO:0007669"/>
    <property type="project" value="UniProtKB-SubCell"/>
</dbReference>
<evidence type="ECO:0000256" key="21">
    <source>
        <dbReference type="SAM" id="Coils"/>
    </source>
</evidence>
<dbReference type="SUPFAM" id="SSF48371">
    <property type="entry name" value="ARM repeat"/>
    <property type="match status" value="2"/>
</dbReference>
<dbReference type="InterPro" id="IPR038980">
    <property type="entry name" value="ATM_plant"/>
</dbReference>
<evidence type="ECO:0000256" key="3">
    <source>
        <dbReference type="ARBA" id="ARBA00010769"/>
    </source>
</evidence>
<dbReference type="Pfam" id="PF02260">
    <property type="entry name" value="FATC"/>
    <property type="match status" value="1"/>
</dbReference>
<keyword evidence="7 20" id="KW-0158">Chromosome</keyword>
<dbReference type="GO" id="GO:0004674">
    <property type="term" value="F:protein serine/threonine kinase activity"/>
    <property type="evidence" value="ECO:0007669"/>
    <property type="project" value="UniProtKB-KW"/>
</dbReference>
<keyword evidence="11 20" id="KW-0227">DNA damage</keyword>
<evidence type="ECO:0000256" key="2">
    <source>
        <dbReference type="ARBA" id="ARBA00004574"/>
    </source>
</evidence>
<dbReference type="InterPro" id="IPR000403">
    <property type="entry name" value="PI3/4_kinase_cat_dom"/>
</dbReference>
<dbReference type="RefSeq" id="XP_033575926.1">
    <property type="nucleotide sequence ID" value="XM_033726502.1"/>
</dbReference>
<evidence type="ECO:0000256" key="22">
    <source>
        <dbReference type="SAM" id="MobiDB-lite"/>
    </source>
</evidence>
<dbReference type="InterPro" id="IPR021668">
    <property type="entry name" value="TAN"/>
</dbReference>
<comment type="similarity">
    <text evidence="3 20">Belongs to the PI3/PI4-kinase family. ATM subfamily.</text>
</comment>
<feature type="domain" description="PI3K/PI4K catalytic" evidence="23">
    <location>
        <begin position="2576"/>
        <end position="2893"/>
    </location>
</feature>
<keyword evidence="16 20" id="KW-0539">Nucleus</keyword>
<dbReference type="SMART" id="SM01343">
    <property type="entry name" value="FATC"/>
    <property type="match status" value="1"/>
</dbReference>
<dbReference type="PANTHER" id="PTHR37079:SF4">
    <property type="entry name" value="SERINE_THREONINE-PROTEIN KINASE ATM"/>
    <property type="match status" value="1"/>
</dbReference>
<feature type="coiled-coil region" evidence="21">
    <location>
        <begin position="2310"/>
        <end position="2337"/>
    </location>
</feature>
<dbReference type="Pfam" id="PF00454">
    <property type="entry name" value="PI3_PI4_kinase"/>
    <property type="match status" value="1"/>
</dbReference>
<gene>
    <name evidence="26 28" type="ORF">BDZ99DRAFT_533218</name>
</gene>
<feature type="compositionally biased region" description="Basic and acidic residues" evidence="22">
    <location>
        <begin position="2858"/>
        <end position="2872"/>
    </location>
</feature>
<evidence type="ECO:0000256" key="20">
    <source>
        <dbReference type="RuleBase" id="RU365027"/>
    </source>
</evidence>
<dbReference type="GO" id="GO:0006281">
    <property type="term" value="P:DNA repair"/>
    <property type="evidence" value="ECO:0007669"/>
    <property type="project" value="InterPro"/>
</dbReference>
<evidence type="ECO:0000256" key="8">
    <source>
        <dbReference type="ARBA" id="ARBA00022527"/>
    </source>
</evidence>
<organism evidence="26">
    <name type="scientific">Mytilinidion resinicola</name>
    <dbReference type="NCBI Taxonomy" id="574789"/>
    <lineage>
        <taxon>Eukaryota</taxon>
        <taxon>Fungi</taxon>
        <taxon>Dikarya</taxon>
        <taxon>Ascomycota</taxon>
        <taxon>Pezizomycotina</taxon>
        <taxon>Dothideomycetes</taxon>
        <taxon>Pleosporomycetidae</taxon>
        <taxon>Mytilinidiales</taxon>
        <taxon>Mytilinidiaceae</taxon>
        <taxon>Mytilinidion</taxon>
    </lineage>
</organism>
<dbReference type="InterPro" id="IPR044107">
    <property type="entry name" value="PIKKc_ATM"/>
</dbReference>
<dbReference type="PROSITE" id="PS00915">
    <property type="entry name" value="PI3_4_KINASE_1"/>
    <property type="match status" value="1"/>
</dbReference>
<evidence type="ECO:0000256" key="15">
    <source>
        <dbReference type="ARBA" id="ARBA00022895"/>
    </source>
</evidence>
<keyword evidence="14 20" id="KW-0156">Chromatin regulator</keyword>
<evidence type="ECO:0000256" key="12">
    <source>
        <dbReference type="ARBA" id="ARBA00022777"/>
    </source>
</evidence>
<dbReference type="SMART" id="SM01342">
    <property type="entry name" value="TAN"/>
    <property type="match status" value="1"/>
</dbReference>
<comment type="subcellular location">
    <subcellularLocation>
        <location evidence="2 20">Chromosome</location>
        <location evidence="2 20">Telomere</location>
    </subcellularLocation>
    <subcellularLocation>
        <location evidence="1 20">Nucleus</location>
    </subcellularLocation>
</comment>
<comment type="catalytic activity">
    <reaction evidence="19">
        <text>L-seryl-[protein] + ATP = O-phospho-L-seryl-[protein] + ADP + H(+)</text>
        <dbReference type="Rhea" id="RHEA:17989"/>
        <dbReference type="Rhea" id="RHEA-COMP:9863"/>
        <dbReference type="Rhea" id="RHEA-COMP:11604"/>
        <dbReference type="ChEBI" id="CHEBI:15378"/>
        <dbReference type="ChEBI" id="CHEBI:29999"/>
        <dbReference type="ChEBI" id="CHEBI:30616"/>
        <dbReference type="ChEBI" id="CHEBI:83421"/>
        <dbReference type="ChEBI" id="CHEBI:456216"/>
        <dbReference type="EC" id="2.7.11.1"/>
    </reaction>
</comment>
<evidence type="ECO:0000256" key="14">
    <source>
        <dbReference type="ARBA" id="ARBA00022853"/>
    </source>
</evidence>
<evidence type="ECO:0000256" key="6">
    <source>
        <dbReference type="ARBA" id="ARBA00014619"/>
    </source>
</evidence>
<evidence type="ECO:0000313" key="27">
    <source>
        <dbReference type="Proteomes" id="UP000504636"/>
    </source>
</evidence>
<evidence type="ECO:0000259" key="23">
    <source>
        <dbReference type="PROSITE" id="PS50290"/>
    </source>
</evidence>
<dbReference type="PROSITE" id="PS51190">
    <property type="entry name" value="FATC"/>
    <property type="match status" value="1"/>
</dbReference>
<dbReference type="GO" id="GO:0000781">
    <property type="term" value="C:chromosome, telomeric region"/>
    <property type="evidence" value="ECO:0007669"/>
    <property type="project" value="UniProtKB-SubCell"/>
</dbReference>
<evidence type="ECO:0000256" key="16">
    <source>
        <dbReference type="ARBA" id="ARBA00023242"/>
    </source>
</evidence>
<evidence type="ECO:0000256" key="9">
    <source>
        <dbReference type="ARBA" id="ARBA00022679"/>
    </source>
</evidence>
<keyword evidence="12 20" id="KW-0418">Kinase</keyword>
<accession>A0A6A6YJD7</accession>
<dbReference type="InterPro" id="IPR011009">
    <property type="entry name" value="Kinase-like_dom_sf"/>
</dbReference>
<dbReference type="InterPro" id="IPR014009">
    <property type="entry name" value="PIK_FAT"/>
</dbReference>
<evidence type="ECO:0000256" key="5">
    <source>
        <dbReference type="ARBA" id="ARBA00012513"/>
    </source>
</evidence>